<dbReference type="PANTHER" id="PTHR45528">
    <property type="entry name" value="SENSOR HISTIDINE KINASE CPXA"/>
    <property type="match status" value="1"/>
</dbReference>
<evidence type="ECO:0000256" key="10">
    <source>
        <dbReference type="ARBA" id="ARBA00022840"/>
    </source>
</evidence>
<evidence type="ECO:0000256" key="11">
    <source>
        <dbReference type="ARBA" id="ARBA00022989"/>
    </source>
</evidence>
<dbReference type="SMART" id="SM00304">
    <property type="entry name" value="HAMP"/>
    <property type="match status" value="1"/>
</dbReference>
<evidence type="ECO:0000256" key="7">
    <source>
        <dbReference type="ARBA" id="ARBA00022692"/>
    </source>
</evidence>
<dbReference type="InterPro" id="IPR050398">
    <property type="entry name" value="HssS/ArlS-like"/>
</dbReference>
<dbReference type="PROSITE" id="PS50109">
    <property type="entry name" value="HIS_KIN"/>
    <property type="match status" value="1"/>
</dbReference>
<feature type="domain" description="HAMP" evidence="17">
    <location>
        <begin position="90"/>
        <end position="142"/>
    </location>
</feature>
<evidence type="ECO:0000313" key="18">
    <source>
        <dbReference type="EMBL" id="MFC6333628.1"/>
    </source>
</evidence>
<feature type="transmembrane region" description="Helical" evidence="15">
    <location>
        <begin position="21"/>
        <end position="47"/>
    </location>
</feature>
<dbReference type="InterPro" id="IPR003660">
    <property type="entry name" value="HAMP_dom"/>
</dbReference>
<dbReference type="RefSeq" id="WP_379235295.1">
    <property type="nucleotide sequence ID" value="NZ_JBHSTE010000004.1"/>
</dbReference>
<evidence type="ECO:0000256" key="12">
    <source>
        <dbReference type="ARBA" id="ARBA00023012"/>
    </source>
</evidence>
<dbReference type="CDD" id="cd00082">
    <property type="entry name" value="HisKA"/>
    <property type="match status" value="1"/>
</dbReference>
<accession>A0ABW1V564</accession>
<dbReference type="Pfam" id="PF00672">
    <property type="entry name" value="HAMP"/>
    <property type="match status" value="1"/>
</dbReference>
<evidence type="ECO:0000256" key="3">
    <source>
        <dbReference type="ARBA" id="ARBA00012438"/>
    </source>
</evidence>
<keyword evidence="11 15" id="KW-1133">Transmembrane helix</keyword>
<evidence type="ECO:0000256" key="13">
    <source>
        <dbReference type="ARBA" id="ARBA00023136"/>
    </source>
</evidence>
<evidence type="ECO:0000256" key="6">
    <source>
        <dbReference type="ARBA" id="ARBA00022679"/>
    </source>
</evidence>
<keyword evidence="19" id="KW-1185">Reference proteome</keyword>
<evidence type="ECO:0000256" key="2">
    <source>
        <dbReference type="ARBA" id="ARBA00004651"/>
    </source>
</evidence>
<dbReference type="InterPro" id="IPR036890">
    <property type="entry name" value="HATPase_C_sf"/>
</dbReference>
<evidence type="ECO:0000256" key="9">
    <source>
        <dbReference type="ARBA" id="ARBA00022777"/>
    </source>
</evidence>
<dbReference type="CDD" id="cd06225">
    <property type="entry name" value="HAMP"/>
    <property type="match status" value="1"/>
</dbReference>
<dbReference type="GO" id="GO:0016301">
    <property type="term" value="F:kinase activity"/>
    <property type="evidence" value="ECO:0007669"/>
    <property type="project" value="UniProtKB-KW"/>
</dbReference>
<protein>
    <recommendedName>
        <fullName evidence="3">histidine kinase</fullName>
        <ecNumber evidence="3">2.7.13.3</ecNumber>
    </recommendedName>
</protein>
<name>A0ABW1V564_9BACL</name>
<evidence type="ECO:0000259" key="17">
    <source>
        <dbReference type="PROSITE" id="PS50885"/>
    </source>
</evidence>
<dbReference type="SUPFAM" id="SSF47384">
    <property type="entry name" value="Homodimeric domain of signal transducing histidine kinase"/>
    <property type="match status" value="1"/>
</dbReference>
<evidence type="ECO:0000256" key="15">
    <source>
        <dbReference type="SAM" id="Phobius"/>
    </source>
</evidence>
<dbReference type="InterPro" id="IPR004358">
    <property type="entry name" value="Sig_transdc_His_kin-like_C"/>
</dbReference>
<evidence type="ECO:0000259" key="16">
    <source>
        <dbReference type="PROSITE" id="PS50109"/>
    </source>
</evidence>
<dbReference type="SUPFAM" id="SSF55874">
    <property type="entry name" value="ATPase domain of HSP90 chaperone/DNA topoisomerase II/histidine kinase"/>
    <property type="match status" value="1"/>
</dbReference>
<feature type="transmembrane region" description="Helical" evidence="15">
    <location>
        <begin position="67"/>
        <end position="88"/>
    </location>
</feature>
<dbReference type="SUPFAM" id="SSF158472">
    <property type="entry name" value="HAMP domain-like"/>
    <property type="match status" value="1"/>
</dbReference>
<keyword evidence="12" id="KW-0902">Two-component regulatory system</keyword>
<dbReference type="Pfam" id="PF02518">
    <property type="entry name" value="HATPase_c"/>
    <property type="match status" value="1"/>
</dbReference>
<dbReference type="CDD" id="cd00075">
    <property type="entry name" value="HATPase"/>
    <property type="match status" value="1"/>
</dbReference>
<dbReference type="Gene3D" id="3.30.565.10">
    <property type="entry name" value="Histidine kinase-like ATPase, C-terminal domain"/>
    <property type="match status" value="1"/>
</dbReference>
<gene>
    <name evidence="18" type="ORF">ACFP56_13450</name>
</gene>
<dbReference type="InterPro" id="IPR003594">
    <property type="entry name" value="HATPase_dom"/>
</dbReference>
<dbReference type="InterPro" id="IPR003661">
    <property type="entry name" value="HisK_dim/P_dom"/>
</dbReference>
<reference evidence="19" key="1">
    <citation type="journal article" date="2019" name="Int. J. Syst. Evol. Microbiol.">
        <title>The Global Catalogue of Microorganisms (GCM) 10K type strain sequencing project: providing services to taxonomists for standard genome sequencing and annotation.</title>
        <authorList>
            <consortium name="The Broad Institute Genomics Platform"/>
            <consortium name="The Broad Institute Genome Sequencing Center for Infectious Disease"/>
            <person name="Wu L."/>
            <person name="Ma J."/>
        </authorList>
    </citation>
    <scope>NUCLEOTIDE SEQUENCE [LARGE SCALE GENOMIC DNA]</scope>
    <source>
        <strain evidence="19">PCU 280</strain>
    </source>
</reference>
<dbReference type="SMART" id="SM00387">
    <property type="entry name" value="HATPase_c"/>
    <property type="match status" value="1"/>
</dbReference>
<dbReference type="EMBL" id="JBHSTE010000004">
    <property type="protein sequence ID" value="MFC6333628.1"/>
    <property type="molecule type" value="Genomic_DNA"/>
</dbReference>
<dbReference type="InterPro" id="IPR036097">
    <property type="entry name" value="HisK_dim/P_sf"/>
</dbReference>
<keyword evidence="6" id="KW-0808">Transferase</keyword>
<organism evidence="18 19">
    <name type="scientific">Paenibacillus septentrionalis</name>
    <dbReference type="NCBI Taxonomy" id="429342"/>
    <lineage>
        <taxon>Bacteria</taxon>
        <taxon>Bacillati</taxon>
        <taxon>Bacillota</taxon>
        <taxon>Bacilli</taxon>
        <taxon>Bacillales</taxon>
        <taxon>Paenibacillaceae</taxon>
        <taxon>Paenibacillus</taxon>
    </lineage>
</organism>
<dbReference type="Pfam" id="PF00512">
    <property type="entry name" value="HisKA"/>
    <property type="match status" value="1"/>
</dbReference>
<comment type="subcellular location">
    <subcellularLocation>
        <location evidence="2">Cell membrane</location>
        <topology evidence="2">Multi-pass membrane protein</topology>
    </subcellularLocation>
</comment>
<comment type="catalytic activity">
    <reaction evidence="1">
        <text>ATP + protein L-histidine = ADP + protein N-phospho-L-histidine.</text>
        <dbReference type="EC" id="2.7.13.3"/>
    </reaction>
</comment>
<dbReference type="Gene3D" id="6.10.340.10">
    <property type="match status" value="1"/>
</dbReference>
<dbReference type="InterPro" id="IPR005467">
    <property type="entry name" value="His_kinase_dom"/>
</dbReference>
<dbReference type="Gene3D" id="1.10.287.130">
    <property type="match status" value="1"/>
</dbReference>
<keyword evidence="4" id="KW-1003">Cell membrane</keyword>
<dbReference type="PRINTS" id="PR00344">
    <property type="entry name" value="BCTRLSENSOR"/>
</dbReference>
<feature type="domain" description="Histidine kinase" evidence="16">
    <location>
        <begin position="157"/>
        <end position="373"/>
    </location>
</feature>
<dbReference type="PANTHER" id="PTHR45528:SF1">
    <property type="entry name" value="SENSOR HISTIDINE KINASE CPXA"/>
    <property type="match status" value="1"/>
</dbReference>
<evidence type="ECO:0000256" key="4">
    <source>
        <dbReference type="ARBA" id="ARBA00022475"/>
    </source>
</evidence>
<dbReference type="SMART" id="SM00388">
    <property type="entry name" value="HisKA"/>
    <property type="match status" value="1"/>
</dbReference>
<keyword evidence="9 18" id="KW-0418">Kinase</keyword>
<keyword evidence="13 15" id="KW-0472">Membrane</keyword>
<keyword evidence="5" id="KW-0597">Phosphoprotein</keyword>
<keyword evidence="7 15" id="KW-0812">Transmembrane</keyword>
<keyword evidence="14" id="KW-0175">Coiled coil</keyword>
<dbReference type="PROSITE" id="PS50885">
    <property type="entry name" value="HAMP"/>
    <property type="match status" value="1"/>
</dbReference>
<proteinExistence type="predicted"/>
<evidence type="ECO:0000313" key="19">
    <source>
        <dbReference type="Proteomes" id="UP001596233"/>
    </source>
</evidence>
<evidence type="ECO:0000256" key="14">
    <source>
        <dbReference type="SAM" id="Coils"/>
    </source>
</evidence>
<evidence type="ECO:0000256" key="5">
    <source>
        <dbReference type="ARBA" id="ARBA00022553"/>
    </source>
</evidence>
<keyword evidence="8" id="KW-0547">Nucleotide-binding</keyword>
<dbReference type="EC" id="2.7.13.3" evidence="3"/>
<evidence type="ECO:0000256" key="8">
    <source>
        <dbReference type="ARBA" id="ARBA00022741"/>
    </source>
</evidence>
<feature type="coiled-coil region" evidence="14">
    <location>
        <begin position="120"/>
        <end position="150"/>
    </location>
</feature>
<sequence>MANRTGDVGALHVTGSFRTKMLGAFVISMLISGAITYLIYLALRYYYRSNVYLGDPLAGWRHWISKIGDLNVFLLLFIPLSIVIFYMITKPYVKYFDNISQGIHHLASGDFTKRVELSTNDELQQIADDINRAAEKLQEATRRGDVAEQSKDQLVMNLAHDLRTPLTSIIGYLGYILQHETLDAERSKHFTSIAYAKSKRLESLIEQLFEITRMNYGHLTVQLKEIDAAELLAQLMEEMLPVFEAYGVEGRMQLDEKLMINGDGELLARVFENLLSNAARYGSDGLYVDVQAERTADAVEVVVTNYGSMIEEEEMGHIFDLFYRGDQSRMHKEGSTGLGLYIAKNIIEQHGGTIVVHSDVTATRFTIKFPVIR</sequence>
<comment type="caution">
    <text evidence="18">The sequence shown here is derived from an EMBL/GenBank/DDBJ whole genome shotgun (WGS) entry which is preliminary data.</text>
</comment>
<dbReference type="Proteomes" id="UP001596233">
    <property type="component" value="Unassembled WGS sequence"/>
</dbReference>
<evidence type="ECO:0000256" key="1">
    <source>
        <dbReference type="ARBA" id="ARBA00000085"/>
    </source>
</evidence>
<keyword evidence="10" id="KW-0067">ATP-binding</keyword>